<evidence type="ECO:0000313" key="5">
    <source>
        <dbReference type="Proteomes" id="UP001470809"/>
    </source>
</evidence>
<dbReference type="Proteomes" id="UP001470809">
    <property type="component" value="Chromosome"/>
</dbReference>
<comment type="similarity">
    <text evidence="1">Belongs to the DinB family.</text>
</comment>
<dbReference type="KEGG" id="yrh:AABB31_06950"/>
<organism evidence="4 5">
    <name type="scientific">Yoonia rhodophyticola</name>
    <dbReference type="NCBI Taxonomy" id="3137370"/>
    <lineage>
        <taxon>Bacteria</taxon>
        <taxon>Pseudomonadati</taxon>
        <taxon>Pseudomonadota</taxon>
        <taxon>Alphaproteobacteria</taxon>
        <taxon>Rhodobacterales</taxon>
        <taxon>Paracoccaceae</taxon>
        <taxon>Yoonia</taxon>
    </lineage>
</organism>
<dbReference type="PANTHER" id="PTHR37302:SF1">
    <property type="entry name" value="PROTEIN DINB"/>
    <property type="match status" value="1"/>
</dbReference>
<evidence type="ECO:0000256" key="2">
    <source>
        <dbReference type="ARBA" id="ARBA00022723"/>
    </source>
</evidence>
<feature type="binding site" evidence="3">
    <location>
        <position position="138"/>
    </location>
    <ligand>
        <name>a divalent metal cation</name>
        <dbReference type="ChEBI" id="CHEBI:60240"/>
    </ligand>
</feature>
<dbReference type="InterPro" id="IPR007837">
    <property type="entry name" value="DinB"/>
</dbReference>
<dbReference type="Pfam" id="PF05163">
    <property type="entry name" value="DinB"/>
    <property type="match status" value="1"/>
</dbReference>
<dbReference type="GO" id="GO:0046872">
    <property type="term" value="F:metal ion binding"/>
    <property type="evidence" value="ECO:0007669"/>
    <property type="project" value="UniProtKB-KW"/>
</dbReference>
<name>A0AAN0MFB3_9RHOB</name>
<dbReference type="PANTHER" id="PTHR37302">
    <property type="entry name" value="SLR1116 PROTEIN"/>
    <property type="match status" value="1"/>
</dbReference>
<evidence type="ECO:0000256" key="1">
    <source>
        <dbReference type="ARBA" id="ARBA00008635"/>
    </source>
</evidence>
<dbReference type="InterPro" id="IPR034660">
    <property type="entry name" value="DinB/YfiT-like"/>
</dbReference>
<protein>
    <submittedName>
        <fullName evidence="4">DinB family protein</fullName>
    </submittedName>
</protein>
<dbReference type="Gene3D" id="1.20.120.450">
    <property type="entry name" value="dinb family like domain"/>
    <property type="match status" value="1"/>
</dbReference>
<sequence length="170" mass="19405">MISPIHALLMARYNHWQNGLLYEAADALDDKQRNEDRGAFFGSLHTTLAHILWADRVWMNRFAGTPATVLSDDQGKGLAYQDWQTLKTDRATFDETILGWAHDLDEAWLEADFTWWNTTRTRKSTQPAWRLVAHFFNHQTHHRGQAHALLTAFGSATESTDLLVTPADVS</sequence>
<keyword evidence="5" id="KW-1185">Reference proteome</keyword>
<keyword evidence="2 3" id="KW-0479">Metal-binding</keyword>
<dbReference type="SUPFAM" id="SSF109854">
    <property type="entry name" value="DinB/YfiT-like putative metalloenzymes"/>
    <property type="match status" value="1"/>
</dbReference>
<dbReference type="EMBL" id="CP151767">
    <property type="protein sequence ID" value="WZU68617.1"/>
    <property type="molecule type" value="Genomic_DNA"/>
</dbReference>
<feature type="binding site" evidence="3">
    <location>
        <position position="142"/>
    </location>
    <ligand>
        <name>a divalent metal cation</name>
        <dbReference type="ChEBI" id="CHEBI:60240"/>
    </ligand>
</feature>
<dbReference type="RefSeq" id="WP_342077907.1">
    <property type="nucleotide sequence ID" value="NZ_CP151767.2"/>
</dbReference>
<gene>
    <name evidence="4" type="ORF">AABB31_06950</name>
</gene>
<reference evidence="4" key="1">
    <citation type="submission" date="2024-08" db="EMBL/GenBank/DDBJ databases">
        <title>Phylogenomic analyses of a clade within the roseobacter group suggest taxonomic reassignments of species of the genera Aestuariivita, Citreicella, Loktanella, Nautella, Pelagibaca, Ruegeria, Thalassobius, Thiobacimonas and Tropicibacter, and the proposal o.</title>
        <authorList>
            <person name="Jeon C.O."/>
        </authorList>
    </citation>
    <scope>NUCLEOTIDE SEQUENCE</scope>
    <source>
        <strain evidence="4">SS1-5</strain>
    </source>
</reference>
<proteinExistence type="inferred from homology"/>
<dbReference type="AlphaFoldDB" id="A0AAN0MFB3"/>
<feature type="binding site" evidence="3">
    <location>
        <position position="50"/>
    </location>
    <ligand>
        <name>a divalent metal cation</name>
        <dbReference type="ChEBI" id="CHEBI:60240"/>
    </ligand>
</feature>
<evidence type="ECO:0000313" key="4">
    <source>
        <dbReference type="EMBL" id="WZU68617.1"/>
    </source>
</evidence>
<evidence type="ECO:0000256" key="3">
    <source>
        <dbReference type="PIRSR" id="PIRSR607837-1"/>
    </source>
</evidence>
<accession>A0AAN0MFB3</accession>